<dbReference type="PANTHER" id="PTHR24243:SF208">
    <property type="entry name" value="PYROKININ-1 RECEPTOR"/>
    <property type="match status" value="1"/>
</dbReference>
<dbReference type="PRINTS" id="PR00237">
    <property type="entry name" value="GPCRRHODOPSN"/>
</dbReference>
<evidence type="ECO:0000256" key="5">
    <source>
        <dbReference type="ARBA" id="ARBA00023136"/>
    </source>
</evidence>
<dbReference type="GO" id="GO:0004930">
    <property type="term" value="F:G protein-coupled receptor activity"/>
    <property type="evidence" value="ECO:0007669"/>
    <property type="project" value="UniProtKB-KW"/>
</dbReference>
<dbReference type="GeneID" id="106056574"/>
<feature type="transmembrane region" description="Helical" evidence="9">
    <location>
        <begin position="74"/>
        <end position="98"/>
    </location>
</feature>
<organism evidence="11 12">
    <name type="scientific">Biomphalaria glabrata</name>
    <name type="common">Bloodfluke planorb</name>
    <name type="synonym">Freshwater snail</name>
    <dbReference type="NCBI Taxonomy" id="6526"/>
    <lineage>
        <taxon>Eukaryota</taxon>
        <taxon>Metazoa</taxon>
        <taxon>Spiralia</taxon>
        <taxon>Lophotrochozoa</taxon>
        <taxon>Mollusca</taxon>
        <taxon>Gastropoda</taxon>
        <taxon>Heterobranchia</taxon>
        <taxon>Euthyneura</taxon>
        <taxon>Panpulmonata</taxon>
        <taxon>Hygrophila</taxon>
        <taxon>Lymnaeoidea</taxon>
        <taxon>Planorbidae</taxon>
        <taxon>Biomphalaria</taxon>
    </lineage>
</organism>
<dbReference type="SUPFAM" id="SSF81321">
    <property type="entry name" value="Family A G protein-coupled receptor-like"/>
    <property type="match status" value="1"/>
</dbReference>
<evidence type="ECO:0000256" key="3">
    <source>
        <dbReference type="ARBA" id="ARBA00022989"/>
    </source>
</evidence>
<feature type="region of interest" description="Disordered" evidence="8">
    <location>
        <begin position="272"/>
        <end position="297"/>
    </location>
</feature>
<evidence type="ECO:0000313" key="12">
    <source>
        <dbReference type="RefSeq" id="XP_055872471.1"/>
    </source>
</evidence>
<keyword evidence="5 9" id="KW-0472">Membrane</keyword>
<evidence type="ECO:0000256" key="4">
    <source>
        <dbReference type="ARBA" id="ARBA00023040"/>
    </source>
</evidence>
<dbReference type="OrthoDB" id="6095230at2759"/>
<dbReference type="InterPro" id="IPR000276">
    <property type="entry name" value="GPCR_Rhodpsn"/>
</dbReference>
<comment type="subcellular location">
    <subcellularLocation>
        <location evidence="1">Membrane</location>
        <topology evidence="1">Multi-pass membrane protein</topology>
    </subcellularLocation>
</comment>
<evidence type="ECO:0000256" key="9">
    <source>
        <dbReference type="SAM" id="Phobius"/>
    </source>
</evidence>
<reference evidence="12" key="1">
    <citation type="submission" date="2025-08" db="UniProtKB">
        <authorList>
            <consortium name="RefSeq"/>
        </authorList>
    </citation>
    <scope>IDENTIFICATION</scope>
</reference>
<sequence length="401" mass="45219">MEVDEFIQFCNQSSTLGSSDRKNCILRSVQDQVILKYIALFTYLALVTLVGVIGNSLILAVYFRRTRKTATIVFIEAIAVTDLLTNILVIPVTYYVLMKSVAIETYLCRIYYFLNYSTSFISVVLLLAVAVVRYRKICLPFAKQVTAKHARLISVGIALLCITLCVPHTIVSGRATVQELPQEGISIYECAIDDYFVESLWTKVVNGFSIFIFLMCCVPVTVMYSKIGIEAQRRRPTYGHGSLQRRDVSESAANSDSVKDHLNCKIQLEKENATSSLSRDNDTSLSEQKPSPLKETRLQREGSSYFYRSQRGAWALNRTTLMLLTISVIYILTNLTTLVLICTRSLIKMKISSLSVLSASIFSICLYLFILNSAVNAIIYIALDRNFRIDCVKLIKGLWQQ</sequence>
<dbReference type="CDD" id="cd00637">
    <property type="entry name" value="7tm_classA_rhodopsin-like"/>
    <property type="match status" value="1"/>
</dbReference>
<feature type="transmembrane region" description="Helical" evidence="9">
    <location>
        <begin position="152"/>
        <end position="171"/>
    </location>
</feature>
<feature type="compositionally biased region" description="Polar residues" evidence="8">
    <location>
        <begin position="273"/>
        <end position="289"/>
    </location>
</feature>
<feature type="transmembrane region" description="Helical" evidence="9">
    <location>
        <begin position="110"/>
        <end position="132"/>
    </location>
</feature>
<keyword evidence="2 9" id="KW-0812">Transmembrane</keyword>
<keyword evidence="6" id="KW-0675">Receptor</keyword>
<evidence type="ECO:0000256" key="6">
    <source>
        <dbReference type="ARBA" id="ARBA00023170"/>
    </source>
</evidence>
<dbReference type="AlphaFoldDB" id="A0A9W2ZC43"/>
<feature type="transmembrane region" description="Helical" evidence="9">
    <location>
        <begin position="321"/>
        <end position="347"/>
    </location>
</feature>
<accession>A0A9W2ZC43</accession>
<evidence type="ECO:0000256" key="8">
    <source>
        <dbReference type="SAM" id="MobiDB-lite"/>
    </source>
</evidence>
<dbReference type="OMA" id="YEINSAI"/>
<dbReference type="Gene3D" id="1.20.1070.10">
    <property type="entry name" value="Rhodopsin 7-helix transmembrane proteins"/>
    <property type="match status" value="1"/>
</dbReference>
<gene>
    <name evidence="12" type="primary">LOC106056574</name>
</gene>
<dbReference type="RefSeq" id="XP_055872471.1">
    <property type="nucleotide sequence ID" value="XM_056016496.1"/>
</dbReference>
<dbReference type="Proteomes" id="UP001165740">
    <property type="component" value="Chromosome 17"/>
</dbReference>
<feature type="transmembrane region" description="Helical" evidence="9">
    <location>
        <begin position="204"/>
        <end position="225"/>
    </location>
</feature>
<keyword evidence="3 9" id="KW-1133">Transmembrane helix</keyword>
<dbReference type="PANTHER" id="PTHR24243">
    <property type="entry name" value="G-PROTEIN COUPLED RECEPTOR"/>
    <property type="match status" value="1"/>
</dbReference>
<evidence type="ECO:0000256" key="2">
    <source>
        <dbReference type="ARBA" id="ARBA00022692"/>
    </source>
</evidence>
<feature type="transmembrane region" description="Helical" evidence="9">
    <location>
        <begin position="359"/>
        <end position="383"/>
    </location>
</feature>
<keyword evidence="4" id="KW-0297">G-protein coupled receptor</keyword>
<dbReference type="Pfam" id="PF00001">
    <property type="entry name" value="7tm_1"/>
    <property type="match status" value="1"/>
</dbReference>
<feature type="transmembrane region" description="Helical" evidence="9">
    <location>
        <begin position="37"/>
        <end position="62"/>
    </location>
</feature>
<name>A0A9W2ZC43_BIOGL</name>
<evidence type="ECO:0000256" key="1">
    <source>
        <dbReference type="ARBA" id="ARBA00004141"/>
    </source>
</evidence>
<evidence type="ECO:0000256" key="7">
    <source>
        <dbReference type="ARBA" id="ARBA00023224"/>
    </source>
</evidence>
<dbReference type="PROSITE" id="PS50262">
    <property type="entry name" value="G_PROTEIN_RECEP_F1_2"/>
    <property type="match status" value="1"/>
</dbReference>
<dbReference type="InterPro" id="IPR017452">
    <property type="entry name" value="GPCR_Rhodpsn_7TM"/>
</dbReference>
<proteinExistence type="predicted"/>
<dbReference type="GO" id="GO:0016020">
    <property type="term" value="C:membrane"/>
    <property type="evidence" value="ECO:0007669"/>
    <property type="project" value="UniProtKB-SubCell"/>
</dbReference>
<feature type="domain" description="G-protein coupled receptors family 1 profile" evidence="10">
    <location>
        <begin position="54"/>
        <end position="380"/>
    </location>
</feature>
<keyword evidence="11" id="KW-1185">Reference proteome</keyword>
<keyword evidence="7" id="KW-0807">Transducer</keyword>
<protein>
    <submittedName>
        <fullName evidence="12">5-hydroxytryptamine receptor 1E-like</fullName>
    </submittedName>
</protein>
<evidence type="ECO:0000313" key="11">
    <source>
        <dbReference type="Proteomes" id="UP001165740"/>
    </source>
</evidence>
<evidence type="ECO:0000259" key="10">
    <source>
        <dbReference type="PROSITE" id="PS50262"/>
    </source>
</evidence>